<dbReference type="eggNOG" id="COG0628">
    <property type="taxonomic scope" value="Bacteria"/>
</dbReference>
<evidence type="ECO:0000256" key="7">
    <source>
        <dbReference type="ARBA" id="ARBA00023136"/>
    </source>
</evidence>
<dbReference type="RefSeq" id="WP_083371322.1">
    <property type="nucleotide sequence ID" value="NZ_LT629776.1"/>
</dbReference>
<keyword evidence="7 9" id="KW-0472">Membrane</keyword>
<feature type="transmembrane region" description="Helical" evidence="9">
    <location>
        <begin position="145"/>
        <end position="171"/>
    </location>
</feature>
<evidence type="ECO:0000256" key="6">
    <source>
        <dbReference type="ARBA" id="ARBA00022989"/>
    </source>
</evidence>
<feature type="transmembrane region" description="Helical" evidence="9">
    <location>
        <begin position="70"/>
        <end position="96"/>
    </location>
</feature>
<dbReference type="OrthoDB" id="9784366at2"/>
<feature type="transmembrane region" description="Helical" evidence="9">
    <location>
        <begin position="40"/>
        <end position="58"/>
    </location>
</feature>
<dbReference type="STRING" id="545619.SAMN04489860_0307"/>
<evidence type="ECO:0000256" key="4">
    <source>
        <dbReference type="ARBA" id="ARBA00022475"/>
    </source>
</evidence>
<organism evidence="10 11">
    <name type="scientific">Paraoerskovia marina</name>
    <dbReference type="NCBI Taxonomy" id="545619"/>
    <lineage>
        <taxon>Bacteria</taxon>
        <taxon>Bacillati</taxon>
        <taxon>Actinomycetota</taxon>
        <taxon>Actinomycetes</taxon>
        <taxon>Micrococcales</taxon>
        <taxon>Cellulomonadaceae</taxon>
        <taxon>Paraoerskovia</taxon>
    </lineage>
</organism>
<feature type="transmembrane region" description="Helical" evidence="9">
    <location>
        <begin position="245"/>
        <end position="263"/>
    </location>
</feature>
<dbReference type="PANTHER" id="PTHR21716">
    <property type="entry name" value="TRANSMEMBRANE PROTEIN"/>
    <property type="match status" value="1"/>
</dbReference>
<dbReference type="GO" id="GO:0005886">
    <property type="term" value="C:plasma membrane"/>
    <property type="evidence" value="ECO:0007669"/>
    <property type="project" value="UniProtKB-SubCell"/>
</dbReference>
<keyword evidence="5 9" id="KW-0812">Transmembrane</keyword>
<feature type="transmembrane region" description="Helical" evidence="9">
    <location>
        <begin position="310"/>
        <end position="335"/>
    </location>
</feature>
<dbReference type="Proteomes" id="UP000185663">
    <property type="component" value="Chromosome I"/>
</dbReference>
<dbReference type="InterPro" id="IPR002549">
    <property type="entry name" value="AI-2E-like"/>
</dbReference>
<name>A0A1H1MQT5_9CELL</name>
<evidence type="ECO:0000313" key="10">
    <source>
        <dbReference type="EMBL" id="SDR88960.1"/>
    </source>
</evidence>
<accession>A0A1H1MQT5</accession>
<feature type="compositionally biased region" description="Low complexity" evidence="8">
    <location>
        <begin position="349"/>
        <end position="370"/>
    </location>
</feature>
<comment type="similarity">
    <text evidence="2">Belongs to the autoinducer-2 exporter (AI-2E) (TC 2.A.86) family.</text>
</comment>
<dbReference type="PANTHER" id="PTHR21716:SF53">
    <property type="entry name" value="PERMEASE PERM-RELATED"/>
    <property type="match status" value="1"/>
</dbReference>
<dbReference type="Pfam" id="PF01594">
    <property type="entry name" value="AI-2E_transport"/>
    <property type="match status" value="1"/>
</dbReference>
<protein>
    <submittedName>
        <fullName evidence="10">Predicted PurR-regulated permease PerM</fullName>
    </submittedName>
</protein>
<feature type="transmembrane region" description="Helical" evidence="9">
    <location>
        <begin position="270"/>
        <end position="290"/>
    </location>
</feature>
<evidence type="ECO:0000256" key="9">
    <source>
        <dbReference type="SAM" id="Phobius"/>
    </source>
</evidence>
<dbReference type="AlphaFoldDB" id="A0A1H1MQT5"/>
<sequence>MRSPTDGRPLLRTGRAAWAIVGIIVVAFITWTALAAVSGLVIPLVIAAVLGVLLHPAVDRLKRLGLPRSLGAVTVLLALGAILFAAIWFTVVGVVAQGSEIAAKLTSGLELLDDQLTGFDLTTFDLAGLDVGEGATDMLTGLAGFFGSAFSSAASFLAGTLVAVFFLYFLLSDWDTFERWVARHVAVGDTPGDVVVNEASVTLRRYFGALTSTSAITAVLIGLGALVLDVPLVGAIALVTFVTSYIPYLGAIFSGAFAVLIALGSQGPTAALILLIVILVAQNLVQTLMLTKLTSDKLRLHPIVTLGSTIVGAALAGVLGATLSAPVTVIILDVVRHHREALAARRVPAEATGTPEATTTGGTATDIADG</sequence>
<feature type="transmembrane region" description="Helical" evidence="9">
    <location>
        <begin position="16"/>
        <end position="34"/>
    </location>
</feature>
<comment type="subcellular location">
    <subcellularLocation>
        <location evidence="1">Cell membrane</location>
        <topology evidence="1">Multi-pass membrane protein</topology>
    </subcellularLocation>
</comment>
<reference evidence="11" key="1">
    <citation type="submission" date="2016-10" db="EMBL/GenBank/DDBJ databases">
        <authorList>
            <person name="Varghese N."/>
            <person name="Submissions S."/>
        </authorList>
    </citation>
    <scope>NUCLEOTIDE SEQUENCE [LARGE SCALE GENOMIC DNA]</scope>
    <source>
        <strain evidence="11">DSM 22126</strain>
    </source>
</reference>
<keyword evidence="6 9" id="KW-1133">Transmembrane helix</keyword>
<evidence type="ECO:0000256" key="1">
    <source>
        <dbReference type="ARBA" id="ARBA00004651"/>
    </source>
</evidence>
<evidence type="ECO:0000313" key="11">
    <source>
        <dbReference type="Proteomes" id="UP000185663"/>
    </source>
</evidence>
<proteinExistence type="inferred from homology"/>
<feature type="region of interest" description="Disordered" evidence="8">
    <location>
        <begin position="346"/>
        <end position="370"/>
    </location>
</feature>
<feature type="transmembrane region" description="Helical" evidence="9">
    <location>
        <begin position="214"/>
        <end position="239"/>
    </location>
</feature>
<keyword evidence="4" id="KW-1003">Cell membrane</keyword>
<dbReference type="EMBL" id="LT629776">
    <property type="protein sequence ID" value="SDR88960.1"/>
    <property type="molecule type" value="Genomic_DNA"/>
</dbReference>
<evidence type="ECO:0000256" key="2">
    <source>
        <dbReference type="ARBA" id="ARBA00009773"/>
    </source>
</evidence>
<keyword evidence="11" id="KW-1185">Reference proteome</keyword>
<evidence type="ECO:0000256" key="8">
    <source>
        <dbReference type="SAM" id="MobiDB-lite"/>
    </source>
</evidence>
<evidence type="ECO:0000256" key="3">
    <source>
        <dbReference type="ARBA" id="ARBA00022448"/>
    </source>
</evidence>
<evidence type="ECO:0000256" key="5">
    <source>
        <dbReference type="ARBA" id="ARBA00022692"/>
    </source>
</evidence>
<keyword evidence="3" id="KW-0813">Transport</keyword>
<gene>
    <name evidence="10" type="ORF">SAMN04489860_0307</name>
</gene>